<comment type="caution">
    <text evidence="3">The sequence shown here is derived from an EMBL/GenBank/DDBJ whole genome shotgun (WGS) entry which is preliminary data.</text>
</comment>
<dbReference type="EMBL" id="LWBR01000026">
    <property type="protein sequence ID" value="KZN96110.1"/>
    <property type="molecule type" value="Genomic_DNA"/>
</dbReference>
<dbReference type="Proteomes" id="UP000076476">
    <property type="component" value="Unassembled WGS sequence"/>
</dbReference>
<gene>
    <name evidence="3" type="ORF">AZI98_10375</name>
</gene>
<keyword evidence="1" id="KW-0812">Transmembrane</keyword>
<dbReference type="GeneID" id="301124687"/>
<dbReference type="RefSeq" id="WP_063388223.1">
    <property type="nucleotide sequence ID" value="NZ_LVHY01000020.1"/>
</dbReference>
<sequence length="159" mass="18416">MRREPQNRISPKAVTVWKITAAIWSIVELLVIIGISLLIFFFNWPKWIIPILAIIWLVSSICSIFIFPNIRLKIWRYEVHENELDLQHGLFTVTRVLVPMVRVQHVDTSQGPILRKYNLATVTISTAATVHEIPALEMEEADQLRDYISKLAREAKDDV</sequence>
<dbReference type="Pfam" id="PF03703">
    <property type="entry name" value="bPH_2"/>
    <property type="match status" value="1"/>
</dbReference>
<organism evidence="3 4">
    <name type="scientific">Aeribacillus pallidus</name>
    <dbReference type="NCBI Taxonomy" id="33936"/>
    <lineage>
        <taxon>Bacteria</taxon>
        <taxon>Bacillati</taxon>
        <taxon>Bacillota</taxon>
        <taxon>Bacilli</taxon>
        <taxon>Bacillales</taxon>
        <taxon>Bacillaceae</taxon>
        <taxon>Aeribacillus</taxon>
    </lineage>
</organism>
<dbReference type="InterPro" id="IPR005182">
    <property type="entry name" value="YdbS-like_PH"/>
</dbReference>
<dbReference type="AlphaFoldDB" id="A0A165XJY7"/>
<accession>A0A164BIN9</accession>
<evidence type="ECO:0000259" key="2">
    <source>
        <dbReference type="Pfam" id="PF03703"/>
    </source>
</evidence>
<accession>A0A165XJY7</accession>
<dbReference type="PANTHER" id="PTHR34473:SF2">
    <property type="entry name" value="UPF0699 TRANSMEMBRANE PROTEIN YDBT"/>
    <property type="match status" value="1"/>
</dbReference>
<keyword evidence="1" id="KW-0472">Membrane</keyword>
<dbReference type="OrthoDB" id="1750577at2"/>
<protein>
    <recommendedName>
        <fullName evidence="2">YdbS-like PH domain-containing protein</fullName>
    </recommendedName>
</protein>
<keyword evidence="4" id="KW-1185">Reference proteome</keyword>
<keyword evidence="1" id="KW-1133">Transmembrane helix</keyword>
<name>A0A165XJY7_9BACI</name>
<dbReference type="STRING" id="33936.AZI98_10375"/>
<feature type="transmembrane region" description="Helical" evidence="1">
    <location>
        <begin position="21"/>
        <end position="41"/>
    </location>
</feature>
<proteinExistence type="predicted"/>
<feature type="transmembrane region" description="Helical" evidence="1">
    <location>
        <begin position="47"/>
        <end position="67"/>
    </location>
</feature>
<evidence type="ECO:0000313" key="4">
    <source>
        <dbReference type="Proteomes" id="UP000076476"/>
    </source>
</evidence>
<reference evidence="3 4" key="1">
    <citation type="submission" date="2016-04" db="EMBL/GenBank/DDBJ databases">
        <title>Draft genome sequence of Aeribacillus pallidus 8m3 from petroleum reservoir.</title>
        <authorList>
            <person name="Poltaraus A.B."/>
            <person name="Nazina T.N."/>
            <person name="Tourova T.P."/>
            <person name="Malakho S.M."/>
            <person name="Korshunova A.V."/>
            <person name="Sokolova D.S."/>
        </authorList>
    </citation>
    <scope>NUCLEOTIDE SEQUENCE [LARGE SCALE GENOMIC DNA]</scope>
    <source>
        <strain evidence="3 4">8m3</strain>
    </source>
</reference>
<dbReference type="PANTHER" id="PTHR34473">
    <property type="entry name" value="UPF0699 TRANSMEMBRANE PROTEIN YDBS"/>
    <property type="match status" value="1"/>
</dbReference>
<evidence type="ECO:0000256" key="1">
    <source>
        <dbReference type="SAM" id="Phobius"/>
    </source>
</evidence>
<feature type="domain" description="YdbS-like PH" evidence="2">
    <location>
        <begin position="75"/>
        <end position="148"/>
    </location>
</feature>
<evidence type="ECO:0000313" key="3">
    <source>
        <dbReference type="EMBL" id="KZN96110.1"/>
    </source>
</evidence>